<protein>
    <submittedName>
        <fullName evidence="1">Putative oxidoreductase/Short-chain dehydrogenase</fullName>
    </submittedName>
</protein>
<evidence type="ECO:0000313" key="2">
    <source>
        <dbReference type="Proteomes" id="UP000014062"/>
    </source>
</evidence>
<organism evidence="1 2">
    <name type="scientific">Streptomyces lividans 1326</name>
    <dbReference type="NCBI Taxonomy" id="1200984"/>
    <lineage>
        <taxon>Bacteria</taxon>
        <taxon>Bacillati</taxon>
        <taxon>Actinomycetota</taxon>
        <taxon>Actinomycetes</taxon>
        <taxon>Kitasatosporales</taxon>
        <taxon>Streptomycetaceae</taxon>
        <taxon>Streptomyces</taxon>
    </lineage>
</organism>
<accession>A0A7U9DJ35</accession>
<evidence type="ECO:0000313" key="1">
    <source>
        <dbReference type="EMBL" id="EOY44899.1"/>
    </source>
</evidence>
<dbReference type="AlphaFoldDB" id="A0A7U9DJ35"/>
<dbReference type="EMBL" id="CM001889">
    <property type="protein sequence ID" value="EOY44899.1"/>
    <property type="molecule type" value="Genomic_DNA"/>
</dbReference>
<reference evidence="2" key="1">
    <citation type="journal article" date="2013" name="Genome Biol. Evol.">
        <title>The genome sequence of Streptomyces lividans 66 reveals a novel tRNA-dependent peptide biosynthetic system within a metal-related genomic island.</title>
        <authorList>
            <person name="Cruz-Morales P."/>
            <person name="Vijgenboom E."/>
            <person name="Iruegas-Bocardo F."/>
            <person name="Girard G."/>
            <person name="Yanez-Guerra L.A."/>
            <person name="Ramos-Aboites H.E."/>
            <person name="Pernodet J.L."/>
            <person name="Anne J."/>
            <person name="van Wezel G.P."/>
            <person name="Barona-Gomez F."/>
        </authorList>
    </citation>
    <scope>NUCLEOTIDE SEQUENCE [LARGE SCALE GENOMIC DNA]</scope>
    <source>
        <strain evidence="2">1326</strain>
    </source>
</reference>
<proteinExistence type="predicted"/>
<name>A0A7U9DJ35_STRLI</name>
<gene>
    <name evidence="1" type="ORF">SLI_0180</name>
</gene>
<dbReference type="Proteomes" id="UP000014062">
    <property type="component" value="Chromosome"/>
</dbReference>
<sequence length="84" mass="8877">MLVRMIRAMSARGVIVGTVETAQLPALMAATSAAAKPGGFYGPSGPGHLGGPPGEQELYSRLRSADEAQRVWRTSEELTGTHLR</sequence>